<accession>A0A3B1DH64</accession>
<keyword evidence="2" id="KW-0808">Transferase</keyword>
<dbReference type="SUPFAM" id="SSF53756">
    <property type="entry name" value="UDP-Glycosyltransferase/glycogen phosphorylase"/>
    <property type="match status" value="1"/>
</dbReference>
<evidence type="ECO:0000256" key="2">
    <source>
        <dbReference type="ARBA" id="ARBA00022679"/>
    </source>
</evidence>
<dbReference type="PANTHER" id="PTHR30160">
    <property type="entry name" value="TETRAACYLDISACCHARIDE 4'-KINASE-RELATED"/>
    <property type="match status" value="1"/>
</dbReference>
<dbReference type="PANTHER" id="PTHR30160:SF7">
    <property type="entry name" value="ADP-HEPTOSE--LPS HEPTOSYLTRANSFERASE 2"/>
    <property type="match status" value="1"/>
</dbReference>
<dbReference type="GO" id="GO:0008713">
    <property type="term" value="F:ADP-heptose-lipopolysaccharide heptosyltransferase activity"/>
    <property type="evidence" value="ECO:0007669"/>
    <property type="project" value="TreeGrafter"/>
</dbReference>
<keyword evidence="1" id="KW-0328">Glycosyltransferase</keyword>
<keyword evidence="3" id="KW-0812">Transmembrane</keyword>
<dbReference type="EMBL" id="UOGJ01000153">
    <property type="protein sequence ID" value="VAX38251.1"/>
    <property type="molecule type" value="Genomic_DNA"/>
</dbReference>
<reference evidence="4" key="1">
    <citation type="submission" date="2018-06" db="EMBL/GenBank/DDBJ databases">
        <authorList>
            <person name="Zhirakovskaya E."/>
        </authorList>
    </citation>
    <scope>NUCLEOTIDE SEQUENCE</scope>
</reference>
<evidence type="ECO:0000256" key="3">
    <source>
        <dbReference type="SAM" id="Phobius"/>
    </source>
</evidence>
<keyword evidence="3" id="KW-0472">Membrane</keyword>
<dbReference type="GO" id="GO:0005829">
    <property type="term" value="C:cytosol"/>
    <property type="evidence" value="ECO:0007669"/>
    <property type="project" value="TreeGrafter"/>
</dbReference>
<sequence>MSKINLLQIQNILVVMLGGIGNLILMVPALRQLRQNFPNKKITLLVGEPHVQEIIEADRLVDDVIFYDCQKRQSWSNVRAFIQAMRKEHFDLALIASSTNPIKSGILTWLLGIPHRVGENISGKGFLYTTKVDFQKGITHETDGALNLLKAIGIELTPEVVPHISFFLDDEEMAGKFLAKCGVMRGTKVVGIHAGSGYKQLFKRWPKERFARLADQLVQEYDAKILLTGGPNEEETVKEIERFMQSPVINAAGKLTIRETAAVIKRCCLFISNDSGPAHIAVAVDTPLIALFGNTETWRIAPRGRQVHIIKKKYVNLISEDEVKKVASRFL</sequence>
<keyword evidence="3" id="KW-1133">Transmembrane helix</keyword>
<dbReference type="Pfam" id="PF01075">
    <property type="entry name" value="Glyco_transf_9"/>
    <property type="match status" value="1"/>
</dbReference>
<dbReference type="CDD" id="cd03789">
    <property type="entry name" value="GT9_LPS_heptosyltransferase"/>
    <property type="match status" value="1"/>
</dbReference>
<feature type="transmembrane region" description="Helical" evidence="3">
    <location>
        <begin position="12"/>
        <end position="30"/>
    </location>
</feature>
<dbReference type="InterPro" id="IPR051199">
    <property type="entry name" value="LPS_LOS_Heptosyltrfase"/>
</dbReference>
<protein>
    <recommendedName>
        <fullName evidence="5">ADP-heptose--lipooligosaccharide heptosyltransferase II</fullName>
    </recommendedName>
</protein>
<evidence type="ECO:0000313" key="4">
    <source>
        <dbReference type="EMBL" id="VAX38251.1"/>
    </source>
</evidence>
<dbReference type="GO" id="GO:0009244">
    <property type="term" value="P:lipopolysaccharide core region biosynthetic process"/>
    <property type="evidence" value="ECO:0007669"/>
    <property type="project" value="TreeGrafter"/>
</dbReference>
<gene>
    <name evidence="4" type="ORF">MNBD_UNCLBAC01-2030</name>
</gene>
<name>A0A3B1DH64_9ZZZZ</name>
<proteinExistence type="predicted"/>
<evidence type="ECO:0008006" key="5">
    <source>
        <dbReference type="Google" id="ProtNLM"/>
    </source>
</evidence>
<organism evidence="4">
    <name type="scientific">hydrothermal vent metagenome</name>
    <dbReference type="NCBI Taxonomy" id="652676"/>
    <lineage>
        <taxon>unclassified sequences</taxon>
        <taxon>metagenomes</taxon>
        <taxon>ecological metagenomes</taxon>
    </lineage>
</organism>
<dbReference type="AlphaFoldDB" id="A0A3B1DH64"/>
<dbReference type="InterPro" id="IPR002201">
    <property type="entry name" value="Glyco_trans_9"/>
</dbReference>
<evidence type="ECO:0000256" key="1">
    <source>
        <dbReference type="ARBA" id="ARBA00022676"/>
    </source>
</evidence>
<dbReference type="Gene3D" id="3.40.50.2000">
    <property type="entry name" value="Glycogen Phosphorylase B"/>
    <property type="match status" value="2"/>
</dbReference>